<dbReference type="InterPro" id="IPR029016">
    <property type="entry name" value="GAF-like_dom_sf"/>
</dbReference>
<dbReference type="FunFam" id="3.40.50.300:FF:000483">
    <property type="entry name" value="Sensor histidine kinase KdpD"/>
    <property type="match status" value="1"/>
</dbReference>
<feature type="compositionally biased region" description="Basic and acidic residues" evidence="13">
    <location>
        <begin position="1"/>
        <end position="12"/>
    </location>
</feature>
<dbReference type="Gene3D" id="1.20.120.620">
    <property type="entry name" value="Backbone structure of the membrane domain of e. Coli histidine kinase receptor kdpd"/>
    <property type="match status" value="1"/>
</dbReference>
<dbReference type="AlphaFoldDB" id="A0A212IYN8"/>
<dbReference type="Gene3D" id="3.40.50.300">
    <property type="entry name" value="P-loop containing nucleotide triphosphate hydrolases"/>
    <property type="match status" value="1"/>
</dbReference>
<dbReference type="Pfam" id="PF00512">
    <property type="entry name" value="HisKA"/>
    <property type="match status" value="1"/>
</dbReference>
<dbReference type="GO" id="GO:0005886">
    <property type="term" value="C:plasma membrane"/>
    <property type="evidence" value="ECO:0007669"/>
    <property type="project" value="TreeGrafter"/>
</dbReference>
<feature type="domain" description="Histidine kinase" evidence="15">
    <location>
        <begin position="672"/>
        <end position="884"/>
    </location>
</feature>
<dbReference type="SUPFAM" id="SSF52402">
    <property type="entry name" value="Adenine nucleotide alpha hydrolases-like"/>
    <property type="match status" value="1"/>
</dbReference>
<dbReference type="Gene3D" id="3.30.450.40">
    <property type="match status" value="1"/>
</dbReference>
<feature type="region of interest" description="Disordered" evidence="13">
    <location>
        <begin position="1"/>
        <end position="20"/>
    </location>
</feature>
<reference evidence="16" key="1">
    <citation type="submission" date="2016-04" db="EMBL/GenBank/DDBJ databases">
        <authorList>
            <person name="Evans L.H."/>
            <person name="Alamgir A."/>
            <person name="Owens N."/>
            <person name="Weber N.D."/>
            <person name="Virtaneva K."/>
            <person name="Barbian K."/>
            <person name="Babar A."/>
            <person name="Rosenke K."/>
        </authorList>
    </citation>
    <scope>NUCLEOTIDE SEQUENCE</scope>
    <source>
        <strain evidence="16">86-2</strain>
    </source>
</reference>
<dbReference type="Pfam" id="PF02702">
    <property type="entry name" value="KdpD"/>
    <property type="match status" value="1"/>
</dbReference>
<evidence type="ECO:0000256" key="5">
    <source>
        <dbReference type="ARBA" id="ARBA00022679"/>
    </source>
</evidence>
<comment type="catalytic activity">
    <reaction evidence="1">
        <text>ATP + protein L-histidine = ADP + protein N-phospho-L-histidine.</text>
        <dbReference type="EC" id="2.7.13.3"/>
    </reaction>
</comment>
<keyword evidence="6 14" id="KW-0812">Transmembrane</keyword>
<feature type="transmembrane region" description="Helical" evidence="14">
    <location>
        <begin position="434"/>
        <end position="460"/>
    </location>
</feature>
<accession>A0A212IYN8</accession>
<keyword evidence="9" id="KW-0067">ATP-binding</keyword>
<keyword evidence="11" id="KW-0902">Two-component regulatory system</keyword>
<dbReference type="InterPro" id="IPR038318">
    <property type="entry name" value="KdpD_sf"/>
</dbReference>
<dbReference type="InterPro" id="IPR003594">
    <property type="entry name" value="HATPase_dom"/>
</dbReference>
<feature type="transmembrane region" description="Helical" evidence="14">
    <location>
        <begin position="480"/>
        <end position="500"/>
    </location>
</feature>
<dbReference type="InterPro" id="IPR052023">
    <property type="entry name" value="Histidine_kinase_KdpD"/>
</dbReference>
<dbReference type="SMART" id="SM00388">
    <property type="entry name" value="HisKA"/>
    <property type="match status" value="1"/>
</dbReference>
<keyword evidence="8" id="KW-0418">Kinase</keyword>
<dbReference type="Gene3D" id="1.10.287.130">
    <property type="match status" value="1"/>
</dbReference>
<dbReference type="InterPro" id="IPR025201">
    <property type="entry name" value="KdpD_TM"/>
</dbReference>
<dbReference type="InterPro" id="IPR014729">
    <property type="entry name" value="Rossmann-like_a/b/a_fold"/>
</dbReference>
<keyword evidence="10 14" id="KW-1133">Transmembrane helix</keyword>
<evidence type="ECO:0000256" key="1">
    <source>
        <dbReference type="ARBA" id="ARBA00000085"/>
    </source>
</evidence>
<evidence type="ECO:0000256" key="8">
    <source>
        <dbReference type="ARBA" id="ARBA00022777"/>
    </source>
</evidence>
<dbReference type="SMART" id="SM00387">
    <property type="entry name" value="HATPase_c"/>
    <property type="match status" value="1"/>
</dbReference>
<evidence type="ECO:0000256" key="9">
    <source>
        <dbReference type="ARBA" id="ARBA00022840"/>
    </source>
</evidence>
<dbReference type="InterPro" id="IPR005467">
    <property type="entry name" value="His_kinase_dom"/>
</dbReference>
<dbReference type="CDD" id="cd01987">
    <property type="entry name" value="USP_KdpD-like"/>
    <property type="match status" value="1"/>
</dbReference>
<dbReference type="PRINTS" id="PR00344">
    <property type="entry name" value="BCTRLSENSOR"/>
</dbReference>
<organism evidence="16">
    <name type="scientific">uncultured Dysgonomonas sp</name>
    <dbReference type="NCBI Taxonomy" id="206096"/>
    <lineage>
        <taxon>Bacteria</taxon>
        <taxon>Pseudomonadati</taxon>
        <taxon>Bacteroidota</taxon>
        <taxon>Bacteroidia</taxon>
        <taxon>Bacteroidales</taxon>
        <taxon>Dysgonomonadaceae</taxon>
        <taxon>Dysgonomonas</taxon>
        <taxon>environmental samples</taxon>
    </lineage>
</organism>
<keyword evidence="7" id="KW-0547">Nucleotide-binding</keyword>
<dbReference type="GO" id="GO:0005524">
    <property type="term" value="F:ATP binding"/>
    <property type="evidence" value="ECO:0007669"/>
    <property type="project" value="UniProtKB-KW"/>
</dbReference>
<evidence type="ECO:0000259" key="15">
    <source>
        <dbReference type="PROSITE" id="PS50109"/>
    </source>
</evidence>
<dbReference type="EMBL" id="FLUL01000001">
    <property type="protein sequence ID" value="SBV92318.1"/>
    <property type="molecule type" value="Genomic_DNA"/>
</dbReference>
<dbReference type="PANTHER" id="PTHR45569:SF1">
    <property type="entry name" value="SENSOR PROTEIN KDPD"/>
    <property type="match status" value="1"/>
</dbReference>
<sequence>MKMEENRPDPDKLLTSINQEEETKKRGKLKIFFGMSPGVGKTYSMLQTAHIDLSKGVDVVVGYIESHNRPETSALLEGLEIIPRTKIKYKGTSLEEMDLDAIILRHPYLVLVDELAHTNAEGSRHAKRYQDIQELLDNGINVYTTVNIQHLESRNDTVAQITGVTVKETIPDELFEMADDVELIDITPNVLLDRLAEGKIYGLPESREAAKNFFRKGNITALREMSLRLVADRVDKQLKSYMQQKQIAGPWKSGLHLLVLVGPSKSSAKLIRWAKNLSYTMGADLVALHVENTQILNEEQQEQLSKNIDLAREFGAEVIITSGSDLVSTTLDIAHKENVTHIIIGKSGKQSFFSSLFSRDNFVNRLLKESGEIDIYVIEPGFEAKQYKRKLVSYPDFSSSYKHYIIAFLAVLATVLLCLPIVRETGYQSISFILLFVILILSMFFRLGPIMMASAVSAVAWDFFFITPQYTLKITQPEDLLAFCMFFAVALVTGTLTAKVRKQERLTRKRAEKTNALFHLTKQLANAENTKKILEVSKEDINNYFGVDAYFLLQDGEGRLKKKQQNAKPGDFTESEYSIAQWVFKHSKKAGKYTDTLSLSEYTFYPLKGMKTKAGVVAIKPKKKFNGETELFWDTFLTQISNTLEHHDLAQQAKKANLLDESDKLYKTLFNSISHELRIPIATIMGASDTLLADSHPEKVRKELYNEILTASGRLNRLVENLLNISRLETGKITLHTDWCDMNDLFNKVTDNLRDELKPYRLDIVVPQTMPLVKLDFGLMEQVLHNLVYNSCKYSTPGTSIRLKSFYDNEYLIIQEMDRGPGFPPDTLPFVFNKFFKTEHKTTGGLGLGLSIAKGFVEAHKGTISVENRQNGGARFTIKIPTKISYINE</sequence>
<dbReference type="CDD" id="cd00082">
    <property type="entry name" value="HisKA"/>
    <property type="match status" value="1"/>
</dbReference>
<name>A0A212IYN8_9BACT</name>
<dbReference type="InterPro" id="IPR004358">
    <property type="entry name" value="Sig_transdc_His_kin-like_C"/>
</dbReference>
<keyword evidence="12 14" id="KW-0472">Membrane</keyword>
<dbReference type="Gene3D" id="3.40.50.620">
    <property type="entry name" value="HUPs"/>
    <property type="match status" value="1"/>
</dbReference>
<dbReference type="GO" id="GO:0005737">
    <property type="term" value="C:cytoplasm"/>
    <property type="evidence" value="ECO:0007669"/>
    <property type="project" value="UniProtKB-ARBA"/>
</dbReference>
<evidence type="ECO:0000313" key="16">
    <source>
        <dbReference type="EMBL" id="SBV92318.1"/>
    </source>
</evidence>
<evidence type="ECO:0000256" key="10">
    <source>
        <dbReference type="ARBA" id="ARBA00022989"/>
    </source>
</evidence>
<evidence type="ECO:0000256" key="2">
    <source>
        <dbReference type="ARBA" id="ARBA00004141"/>
    </source>
</evidence>
<evidence type="ECO:0000256" key="6">
    <source>
        <dbReference type="ARBA" id="ARBA00022692"/>
    </source>
</evidence>
<dbReference type="InterPro" id="IPR036097">
    <property type="entry name" value="HisK_dim/P_sf"/>
</dbReference>
<protein>
    <recommendedName>
        <fullName evidence="3">histidine kinase</fullName>
        <ecNumber evidence="3">2.7.13.3</ecNumber>
    </recommendedName>
</protein>
<evidence type="ECO:0000256" key="7">
    <source>
        <dbReference type="ARBA" id="ARBA00022741"/>
    </source>
</evidence>
<evidence type="ECO:0000256" key="14">
    <source>
        <dbReference type="SAM" id="Phobius"/>
    </source>
</evidence>
<dbReference type="InterPro" id="IPR036890">
    <property type="entry name" value="HATPase_C_sf"/>
</dbReference>
<dbReference type="SUPFAM" id="SSF47384">
    <property type="entry name" value="Homodimeric domain of signal transducing histidine kinase"/>
    <property type="match status" value="1"/>
</dbReference>
<dbReference type="PANTHER" id="PTHR45569">
    <property type="entry name" value="SENSOR PROTEIN KDPD"/>
    <property type="match status" value="1"/>
</dbReference>
<dbReference type="EC" id="2.7.13.3" evidence="3"/>
<dbReference type="GO" id="GO:0000155">
    <property type="term" value="F:phosphorelay sensor kinase activity"/>
    <property type="evidence" value="ECO:0007669"/>
    <property type="project" value="InterPro"/>
</dbReference>
<evidence type="ECO:0000256" key="4">
    <source>
        <dbReference type="ARBA" id="ARBA00022553"/>
    </source>
</evidence>
<evidence type="ECO:0000256" key="11">
    <source>
        <dbReference type="ARBA" id="ARBA00023012"/>
    </source>
</evidence>
<evidence type="ECO:0000256" key="12">
    <source>
        <dbReference type="ARBA" id="ARBA00023136"/>
    </source>
</evidence>
<dbReference type="InterPro" id="IPR003661">
    <property type="entry name" value="HisK_dim/P_dom"/>
</dbReference>
<keyword evidence="4" id="KW-0597">Phosphoprotein</keyword>
<dbReference type="Pfam" id="PF13493">
    <property type="entry name" value="DUF4118"/>
    <property type="match status" value="1"/>
</dbReference>
<comment type="subcellular location">
    <subcellularLocation>
        <location evidence="2">Membrane</location>
        <topology evidence="2">Multi-pass membrane protein</topology>
    </subcellularLocation>
</comment>
<dbReference type="PROSITE" id="PS50109">
    <property type="entry name" value="HIS_KIN"/>
    <property type="match status" value="1"/>
</dbReference>
<dbReference type="Pfam" id="PF02518">
    <property type="entry name" value="HATPase_c"/>
    <property type="match status" value="1"/>
</dbReference>
<dbReference type="InterPro" id="IPR003852">
    <property type="entry name" value="Sig_transdc_His_kinase_KdpD_N"/>
</dbReference>
<dbReference type="InterPro" id="IPR027417">
    <property type="entry name" value="P-loop_NTPase"/>
</dbReference>
<dbReference type="SUPFAM" id="SSF55874">
    <property type="entry name" value="ATPase domain of HSP90 chaperone/DNA topoisomerase II/histidine kinase"/>
    <property type="match status" value="1"/>
</dbReference>
<evidence type="ECO:0000256" key="3">
    <source>
        <dbReference type="ARBA" id="ARBA00012438"/>
    </source>
</evidence>
<evidence type="ECO:0000256" key="13">
    <source>
        <dbReference type="SAM" id="MobiDB-lite"/>
    </source>
</evidence>
<feature type="transmembrane region" description="Helical" evidence="14">
    <location>
        <begin position="404"/>
        <end position="422"/>
    </location>
</feature>
<proteinExistence type="predicted"/>
<dbReference type="Gene3D" id="3.30.565.10">
    <property type="entry name" value="Histidine kinase-like ATPase, C-terminal domain"/>
    <property type="match status" value="1"/>
</dbReference>
<keyword evidence="5" id="KW-0808">Transferase</keyword>
<gene>
    <name evidence="16" type="ORF">KL86DYS2_10341</name>
</gene>